<dbReference type="Proteomes" id="UP001302349">
    <property type="component" value="Chromosome"/>
</dbReference>
<feature type="transmembrane region" description="Helical" evidence="6">
    <location>
        <begin position="21"/>
        <end position="41"/>
    </location>
</feature>
<protein>
    <submittedName>
        <fullName evidence="9">FtsX-like permease family protein</fullName>
    </submittedName>
</protein>
<feature type="domain" description="MacB-like periplasmic core" evidence="8">
    <location>
        <begin position="471"/>
        <end position="651"/>
    </location>
</feature>
<dbReference type="InterPro" id="IPR050250">
    <property type="entry name" value="Macrolide_Exporter_MacB"/>
</dbReference>
<comment type="subcellular location">
    <subcellularLocation>
        <location evidence="1">Cell membrane</location>
        <topology evidence="1">Multi-pass membrane protein</topology>
    </subcellularLocation>
</comment>
<evidence type="ECO:0000256" key="3">
    <source>
        <dbReference type="ARBA" id="ARBA00022692"/>
    </source>
</evidence>
<feature type="transmembrane region" description="Helical" evidence="6">
    <location>
        <begin position="344"/>
        <end position="367"/>
    </location>
</feature>
<evidence type="ECO:0000256" key="2">
    <source>
        <dbReference type="ARBA" id="ARBA00022475"/>
    </source>
</evidence>
<dbReference type="Pfam" id="PF12704">
    <property type="entry name" value="MacB_PCD"/>
    <property type="match status" value="2"/>
</dbReference>
<feature type="transmembrane region" description="Helical" evidence="6">
    <location>
        <begin position="736"/>
        <end position="756"/>
    </location>
</feature>
<feature type="transmembrane region" description="Helical" evidence="6">
    <location>
        <begin position="688"/>
        <end position="709"/>
    </location>
</feature>
<dbReference type="InterPro" id="IPR003838">
    <property type="entry name" value="ABC3_permease_C"/>
</dbReference>
<sequence length="807" mass="90690">MLRNHLIFALRLFLKDSVYSVLNILGLALGITVGIILLLFLQGELTYDQHFAKHKQIYRFTNHLKADGADFNTANTPRELAPILKADLPEVLEYVRFLGYGESMVEYKTQDGVLKQFYEDKIWRADSNMFSMFDHTFFEGDPKSCLEGPGKVVITKTIAQKYFGDEEAVGKLLIFPEGDTRKVTAVISDLPDNTHLKYEILLSHIAPRDWIEEGDATRKSEGFWNPNGYTYLLMPVDYDPNTFYDKFPPIFDKTFGLFAKRINGTVTPKLQPIADIHFNSDLSGDEPVGNINYVYTFAIVGIFIIILACINYMNMATARSVVRTGEMGIRKVLGFSKAELFRNVMLEAILIAFIAMLIAIVLSYVVLELTPFNSWIDKNLSLNFLSNPFLTIGMFTITLLVGVLSGIYPALYIPSVPVVQALKGTFTGDKSGTLLRKGLIVFQFVISLFVIICTVLMDKQIEYMQHKELGFAKDNVLVIEVKDTVTANHMDAIRTELRKNPNILSAATGYGTPGMGFGGQVLWVERDTAMAQQSMTMIWSGPDYIETMGIELVDGRDFNPDSEAEYVMKFIVNETGARELGWGDNAVGKKVKYFHGETFGEVIGVVKDFNFESLHNKIEPLFIVLDESDGGRIHIRIKGEDMKATIADIEEIWTGFDPNHPFEYTFLDQEFAKQYRADQIQLKLISTLSYICIIVSILGLIGLSAFTASRKAKEISIRKVLGASSATIVLLFSKDYVKLILIAFVISVPLANYIIVEWTSKFAYQMSIQWFYFVLPGVLVLTLGLLTVGAQSLRSARANPVEGLRRE</sequence>
<keyword evidence="2" id="KW-1003">Cell membrane</keyword>
<dbReference type="EMBL" id="CP136051">
    <property type="protein sequence ID" value="WOK08860.1"/>
    <property type="molecule type" value="Genomic_DNA"/>
</dbReference>
<feature type="transmembrane region" description="Helical" evidence="6">
    <location>
        <begin position="434"/>
        <end position="457"/>
    </location>
</feature>
<dbReference type="RefSeq" id="WP_317491491.1">
    <property type="nucleotide sequence ID" value="NZ_CP136051.1"/>
</dbReference>
<dbReference type="PANTHER" id="PTHR30572:SF18">
    <property type="entry name" value="ABC-TYPE MACROLIDE FAMILY EXPORT SYSTEM PERMEASE COMPONENT 2"/>
    <property type="match status" value="1"/>
</dbReference>
<feature type="domain" description="ABC3 transporter permease C-terminal" evidence="7">
    <location>
        <begin position="299"/>
        <end position="413"/>
    </location>
</feature>
<proteinExistence type="predicted"/>
<evidence type="ECO:0000256" key="1">
    <source>
        <dbReference type="ARBA" id="ARBA00004651"/>
    </source>
</evidence>
<evidence type="ECO:0000256" key="5">
    <source>
        <dbReference type="ARBA" id="ARBA00023136"/>
    </source>
</evidence>
<evidence type="ECO:0000259" key="8">
    <source>
        <dbReference type="Pfam" id="PF12704"/>
    </source>
</evidence>
<keyword evidence="10" id="KW-1185">Reference proteome</keyword>
<feature type="domain" description="ABC3 transporter permease C-terminal" evidence="7">
    <location>
        <begin position="687"/>
        <end position="800"/>
    </location>
</feature>
<dbReference type="PANTHER" id="PTHR30572">
    <property type="entry name" value="MEMBRANE COMPONENT OF TRANSPORTER-RELATED"/>
    <property type="match status" value="1"/>
</dbReference>
<organism evidence="9 10">
    <name type="scientific">Imperialibacter roseus</name>
    <dbReference type="NCBI Taxonomy" id="1324217"/>
    <lineage>
        <taxon>Bacteria</taxon>
        <taxon>Pseudomonadati</taxon>
        <taxon>Bacteroidota</taxon>
        <taxon>Cytophagia</taxon>
        <taxon>Cytophagales</taxon>
        <taxon>Flammeovirgaceae</taxon>
        <taxon>Imperialibacter</taxon>
    </lineage>
</organism>
<evidence type="ECO:0000256" key="6">
    <source>
        <dbReference type="SAM" id="Phobius"/>
    </source>
</evidence>
<gene>
    <name evidence="9" type="ORF">RT717_09450</name>
</gene>
<dbReference type="InterPro" id="IPR025857">
    <property type="entry name" value="MacB_PCD"/>
</dbReference>
<feature type="transmembrane region" description="Helical" evidence="6">
    <location>
        <begin position="768"/>
        <end position="788"/>
    </location>
</feature>
<keyword evidence="4 6" id="KW-1133">Transmembrane helix</keyword>
<evidence type="ECO:0000259" key="7">
    <source>
        <dbReference type="Pfam" id="PF02687"/>
    </source>
</evidence>
<evidence type="ECO:0000313" key="9">
    <source>
        <dbReference type="EMBL" id="WOK08860.1"/>
    </source>
</evidence>
<evidence type="ECO:0000256" key="4">
    <source>
        <dbReference type="ARBA" id="ARBA00022989"/>
    </source>
</evidence>
<evidence type="ECO:0000313" key="10">
    <source>
        <dbReference type="Proteomes" id="UP001302349"/>
    </source>
</evidence>
<dbReference type="Pfam" id="PF02687">
    <property type="entry name" value="FtsX"/>
    <property type="match status" value="2"/>
</dbReference>
<accession>A0ABZ0IY31</accession>
<feature type="domain" description="MacB-like periplasmic core" evidence="8">
    <location>
        <begin position="20"/>
        <end position="191"/>
    </location>
</feature>
<name>A0ABZ0IY31_9BACT</name>
<feature type="transmembrane region" description="Helical" evidence="6">
    <location>
        <begin position="387"/>
        <end position="413"/>
    </location>
</feature>
<feature type="transmembrane region" description="Helical" evidence="6">
    <location>
        <begin position="293"/>
        <end position="313"/>
    </location>
</feature>
<reference evidence="9 10" key="1">
    <citation type="journal article" date="2023" name="Microbiol. Resour. Announc.">
        <title>Complete Genome Sequence of Imperialibacter roseus strain P4T.</title>
        <authorList>
            <person name="Tizabi D.R."/>
            <person name="Bachvaroff T."/>
            <person name="Hill R.T."/>
        </authorList>
    </citation>
    <scope>NUCLEOTIDE SEQUENCE [LARGE SCALE GENOMIC DNA]</scope>
    <source>
        <strain evidence="9 10">P4T</strain>
    </source>
</reference>
<keyword evidence="3 6" id="KW-0812">Transmembrane</keyword>
<keyword evidence="5 6" id="KW-0472">Membrane</keyword>